<name>A0A382DQ09_9ZZZZ</name>
<evidence type="ECO:0000259" key="1">
    <source>
        <dbReference type="Pfam" id="PF17338"/>
    </source>
</evidence>
<dbReference type="AlphaFoldDB" id="A0A382DQ09"/>
<organism evidence="2">
    <name type="scientific">marine metagenome</name>
    <dbReference type="NCBI Taxonomy" id="408172"/>
    <lineage>
        <taxon>unclassified sequences</taxon>
        <taxon>metagenomes</taxon>
        <taxon>ecological metagenomes</taxon>
    </lineage>
</organism>
<accession>A0A382DQ09</accession>
<protein>
    <recommendedName>
        <fullName evidence="1">Gene product 88 domain-containing protein</fullName>
    </recommendedName>
</protein>
<proteinExistence type="predicted"/>
<dbReference type="Pfam" id="PF17338">
    <property type="entry name" value="GP88"/>
    <property type="match status" value="1"/>
</dbReference>
<feature type="domain" description="Gene product 88" evidence="1">
    <location>
        <begin position="7"/>
        <end position="230"/>
    </location>
</feature>
<sequence length="257" mass="29023">MKLVFGKANAKLRELERVLEVKLVTFSLLSGFSCPYAKECLSQAVENSEGRRHIEDGKHTEFRCFSASQEVQYTGVYNSRKNNMDILEVAAQSYMEAADIIESSLPPKSTCVRIHVGGDFKTQAYFDTWLEVAKRNPNILFYAYTKSLPFWVARLGALEFITNFVLTASRGGWRDDLIEKHDLREAVVVFSEEEADRLGLEIDHDDSHAADPNWRNLNFALLIHGSQPAGSKASKALQQLKKKGWTGYGKEKGRVKV</sequence>
<dbReference type="InterPro" id="IPR020290">
    <property type="entry name" value="Gp88"/>
</dbReference>
<dbReference type="PROSITE" id="PS51257">
    <property type="entry name" value="PROKAR_LIPOPROTEIN"/>
    <property type="match status" value="1"/>
</dbReference>
<reference evidence="2" key="1">
    <citation type="submission" date="2018-05" db="EMBL/GenBank/DDBJ databases">
        <authorList>
            <person name="Lanie J.A."/>
            <person name="Ng W.-L."/>
            <person name="Kazmierczak K.M."/>
            <person name="Andrzejewski T.M."/>
            <person name="Davidsen T.M."/>
            <person name="Wayne K.J."/>
            <person name="Tettelin H."/>
            <person name="Glass J.I."/>
            <person name="Rusch D."/>
            <person name="Podicherti R."/>
            <person name="Tsui H.-C.T."/>
            <person name="Winkler M.E."/>
        </authorList>
    </citation>
    <scope>NUCLEOTIDE SEQUENCE</scope>
</reference>
<dbReference type="EMBL" id="UINC01040198">
    <property type="protein sequence ID" value="SVB39733.1"/>
    <property type="molecule type" value="Genomic_DNA"/>
</dbReference>
<evidence type="ECO:0000313" key="2">
    <source>
        <dbReference type="EMBL" id="SVB39733.1"/>
    </source>
</evidence>
<gene>
    <name evidence="2" type="ORF">METZ01_LOCUS192587</name>
</gene>